<keyword evidence="9 14" id="KW-0560">Oxidoreductase</keyword>
<comment type="cofactor">
    <cofactor evidence="14 16">
        <name>[4Fe-4S] cluster</name>
        <dbReference type="ChEBI" id="CHEBI:49883"/>
    </cofactor>
    <text evidence="14 16">Binds 1 [4Fe-4S] cluster. The cluster is coordinated with 3 cysteines and an exchangeable S-adenosyl-L-methionine.</text>
</comment>
<dbReference type="SUPFAM" id="SSF102114">
    <property type="entry name" value="Radical SAM enzymes"/>
    <property type="match status" value="1"/>
</dbReference>
<comment type="subcellular location">
    <subcellularLocation>
        <location evidence="1 14">Cytoplasm</location>
    </subcellularLocation>
</comment>
<gene>
    <name evidence="18" type="ORF">SAMN05661096_03307</name>
</gene>
<dbReference type="GO" id="GO:0005737">
    <property type="term" value="C:cytoplasm"/>
    <property type="evidence" value="ECO:0007669"/>
    <property type="project" value="UniProtKB-SubCell"/>
</dbReference>
<feature type="binding site" evidence="16">
    <location>
        <position position="59"/>
    </location>
    <ligand>
        <name>[4Fe-4S] cluster</name>
        <dbReference type="ChEBI" id="CHEBI:49883"/>
        <note>4Fe-4S-S-AdoMet</note>
    </ligand>
</feature>
<keyword evidence="5 14" id="KW-0004">4Fe-4S</keyword>
<dbReference type="EC" id="1.3.98.3" evidence="14"/>
<dbReference type="InterPro" id="IPR004558">
    <property type="entry name" value="Coprogen_oxidase_HemN"/>
</dbReference>
<evidence type="ECO:0000256" key="2">
    <source>
        <dbReference type="ARBA" id="ARBA00004785"/>
    </source>
</evidence>
<dbReference type="PROSITE" id="PS51918">
    <property type="entry name" value="RADICAL_SAM"/>
    <property type="match status" value="1"/>
</dbReference>
<dbReference type="UniPathway" id="UPA00251">
    <property type="reaction ID" value="UER00323"/>
</dbReference>
<feature type="binding site" evidence="15">
    <location>
        <position position="327"/>
    </location>
    <ligand>
        <name>S-adenosyl-L-methionine</name>
        <dbReference type="ChEBI" id="CHEBI:59789"/>
        <label>1</label>
    </ligand>
</feature>
<feature type="binding site" evidence="15">
    <location>
        <position position="182"/>
    </location>
    <ligand>
        <name>S-adenosyl-L-methionine</name>
        <dbReference type="ChEBI" id="CHEBI:59789"/>
        <label>2</label>
    </ligand>
</feature>
<dbReference type="GO" id="GO:0046872">
    <property type="term" value="F:metal ion binding"/>
    <property type="evidence" value="ECO:0007669"/>
    <property type="project" value="UniProtKB-KW"/>
</dbReference>
<dbReference type="GO" id="GO:0051539">
    <property type="term" value="F:4 iron, 4 sulfur cluster binding"/>
    <property type="evidence" value="ECO:0007669"/>
    <property type="project" value="UniProtKB-KW"/>
</dbReference>
<feature type="binding site" evidence="15">
    <location>
        <position position="143"/>
    </location>
    <ligand>
        <name>S-adenosyl-L-methionine</name>
        <dbReference type="ChEBI" id="CHEBI:59789"/>
        <label>1</label>
    </ligand>
</feature>
<comment type="pathway">
    <text evidence="2 14">Porphyrin-containing compound metabolism; protoporphyrin-IX biosynthesis; protoporphyrinogen-IX from coproporphyrinogen-III (AdoMet route): step 1/1.</text>
</comment>
<feature type="binding site" evidence="15">
    <location>
        <position position="53"/>
    </location>
    <ligand>
        <name>S-adenosyl-L-methionine</name>
        <dbReference type="ChEBI" id="CHEBI:59789"/>
        <label>1</label>
    </ligand>
</feature>
<dbReference type="STRING" id="1028.SAMN05661096_03307"/>
<evidence type="ECO:0000256" key="5">
    <source>
        <dbReference type="ARBA" id="ARBA00022485"/>
    </source>
</evidence>
<sequence>MKELSIKYNKAIPRYTSYPTVPHWELTNPNQIQWLKEVKRVYFSQLEKSISLYIHLPFCESLCTYCGCNKRITKNHKVEDRYIDAILAEWHIYVKALGEKPVIRNIHLGGGTPTFFSSENLSKLLSSILKTAVVHPQKAFSFEGHPNNTTYEQLETLAQVGFDRVSYGVQDFNLEVQKAIHRIQPIENVRKTTAWARELGYTSINYDLIYGLPFQTLVNIEENIEKLREFKPERIALYSYAHVPWKSKAQRGYEDDDLPKPEEKLAMYLRAKQMLNEMGYHNIGMDHFALAKDELTIAKEKGYLNRNFMGYTTDQNQMMIGLGCSAISATGSAFVQNEKGVEKYQTAVLNNELPLIVGHYLTEEEQIAANLINQIICKGSVEFNKSSLAMQLREEAQDELEEMQKDCLLEMGDYALKVTEEGMLFVRNICSLFDPKLKQNSDKPQFSQSI</sequence>
<feature type="binding site" evidence="15">
    <location>
        <position position="241"/>
    </location>
    <ligand>
        <name>S-adenosyl-L-methionine</name>
        <dbReference type="ChEBI" id="CHEBI:59789"/>
        <label>2</label>
    </ligand>
</feature>
<evidence type="ECO:0000256" key="6">
    <source>
        <dbReference type="ARBA" id="ARBA00022490"/>
    </source>
</evidence>
<dbReference type="Gene3D" id="1.10.10.920">
    <property type="match status" value="1"/>
</dbReference>
<protein>
    <recommendedName>
        <fullName evidence="14">Coproporphyrinogen-III oxidase</fullName>
        <ecNumber evidence="14">1.3.98.3</ecNumber>
    </recommendedName>
</protein>
<dbReference type="AlphaFoldDB" id="A0A1X7L025"/>
<feature type="binding site" evidence="15">
    <location>
        <begin position="111"/>
        <end position="112"/>
    </location>
    <ligand>
        <name>S-adenosyl-L-methionine</name>
        <dbReference type="ChEBI" id="CHEBI:59789"/>
        <label>2</label>
    </ligand>
</feature>
<evidence type="ECO:0000259" key="17">
    <source>
        <dbReference type="PROSITE" id="PS51918"/>
    </source>
</evidence>
<feature type="binding site" evidence="15">
    <location>
        <position position="207"/>
    </location>
    <ligand>
        <name>S-adenosyl-L-methionine</name>
        <dbReference type="ChEBI" id="CHEBI:59789"/>
        <label>2</label>
    </ligand>
</feature>
<feature type="binding site" evidence="16">
    <location>
        <position position="63"/>
    </location>
    <ligand>
        <name>[4Fe-4S] cluster</name>
        <dbReference type="ChEBI" id="CHEBI:49883"/>
        <note>4Fe-4S-S-AdoMet</note>
    </ligand>
</feature>
<evidence type="ECO:0000256" key="16">
    <source>
        <dbReference type="PIRSR" id="PIRSR000167-2"/>
    </source>
</evidence>
<accession>A0A1X7L025</accession>
<dbReference type="OrthoDB" id="9808022at2"/>
<dbReference type="PIRSF" id="PIRSF000167">
    <property type="entry name" value="HemN"/>
    <property type="match status" value="1"/>
</dbReference>
<dbReference type="GO" id="GO:0051989">
    <property type="term" value="F:coproporphyrinogen dehydrogenase activity"/>
    <property type="evidence" value="ECO:0007669"/>
    <property type="project" value="UniProtKB-EC"/>
</dbReference>
<reference evidence="19" key="1">
    <citation type="submission" date="2017-04" db="EMBL/GenBank/DDBJ databases">
        <authorList>
            <person name="Varghese N."/>
            <person name="Submissions S."/>
        </authorList>
    </citation>
    <scope>NUCLEOTIDE SEQUENCE [LARGE SCALE GENOMIC DNA]</scope>
    <source>
        <strain evidence="19">DSM 4125</strain>
    </source>
</reference>
<dbReference type="Proteomes" id="UP000193804">
    <property type="component" value="Unassembled WGS sequence"/>
</dbReference>
<evidence type="ECO:0000313" key="19">
    <source>
        <dbReference type="Proteomes" id="UP000193804"/>
    </source>
</evidence>
<feature type="binding site" evidence="15">
    <location>
        <position position="110"/>
    </location>
    <ligand>
        <name>S-adenosyl-L-methionine</name>
        <dbReference type="ChEBI" id="CHEBI:59789"/>
        <label>1</label>
    </ligand>
</feature>
<keyword evidence="6 14" id="KW-0963">Cytoplasm</keyword>
<comment type="catalytic activity">
    <reaction evidence="13 14">
        <text>coproporphyrinogen III + 2 S-adenosyl-L-methionine = protoporphyrinogen IX + 2 5'-deoxyadenosine + 2 L-methionine + 2 CO2</text>
        <dbReference type="Rhea" id="RHEA:15425"/>
        <dbReference type="ChEBI" id="CHEBI:16526"/>
        <dbReference type="ChEBI" id="CHEBI:17319"/>
        <dbReference type="ChEBI" id="CHEBI:57307"/>
        <dbReference type="ChEBI" id="CHEBI:57309"/>
        <dbReference type="ChEBI" id="CHEBI:57844"/>
        <dbReference type="ChEBI" id="CHEBI:59789"/>
        <dbReference type="EC" id="1.3.98.3"/>
    </reaction>
</comment>
<evidence type="ECO:0000256" key="13">
    <source>
        <dbReference type="ARBA" id="ARBA00048321"/>
    </source>
</evidence>
<keyword evidence="10 14" id="KW-0408">Iron</keyword>
<dbReference type="GO" id="GO:0004109">
    <property type="term" value="F:coproporphyrinogen oxidase activity"/>
    <property type="evidence" value="ECO:0007669"/>
    <property type="project" value="InterPro"/>
</dbReference>
<feature type="domain" description="Radical SAM core" evidence="17">
    <location>
        <begin position="44"/>
        <end position="281"/>
    </location>
</feature>
<keyword evidence="19" id="KW-1185">Reference proteome</keyword>
<dbReference type="NCBIfam" id="TIGR00538">
    <property type="entry name" value="hemN"/>
    <property type="match status" value="1"/>
</dbReference>
<evidence type="ECO:0000256" key="9">
    <source>
        <dbReference type="ARBA" id="ARBA00023002"/>
    </source>
</evidence>
<comment type="similarity">
    <text evidence="3 14">Belongs to the anaerobic coproporphyrinogen-III oxidase family.</text>
</comment>
<evidence type="ECO:0000256" key="8">
    <source>
        <dbReference type="ARBA" id="ARBA00022723"/>
    </source>
</evidence>
<dbReference type="SMART" id="SM00729">
    <property type="entry name" value="Elp3"/>
    <property type="match status" value="1"/>
</dbReference>
<evidence type="ECO:0000256" key="7">
    <source>
        <dbReference type="ARBA" id="ARBA00022691"/>
    </source>
</evidence>
<dbReference type="InterPro" id="IPR034505">
    <property type="entry name" value="Coproporphyrinogen-III_oxidase"/>
</dbReference>
<dbReference type="RefSeq" id="WP_085518441.1">
    <property type="nucleotide sequence ID" value="NZ_FXAW01000007.1"/>
</dbReference>
<evidence type="ECO:0000256" key="10">
    <source>
        <dbReference type="ARBA" id="ARBA00023004"/>
    </source>
</evidence>
<dbReference type="EMBL" id="FXAW01000007">
    <property type="protein sequence ID" value="SMG46803.1"/>
    <property type="molecule type" value="Genomic_DNA"/>
</dbReference>
<evidence type="ECO:0000256" key="4">
    <source>
        <dbReference type="ARBA" id="ARBA00011245"/>
    </source>
</evidence>
<dbReference type="InterPro" id="IPR007197">
    <property type="entry name" value="rSAM"/>
</dbReference>
<comment type="subunit">
    <text evidence="4">Monomer.</text>
</comment>
<feature type="binding site" evidence="15">
    <location>
        <begin position="65"/>
        <end position="67"/>
    </location>
    <ligand>
        <name>S-adenosyl-L-methionine</name>
        <dbReference type="ChEBI" id="CHEBI:59789"/>
        <label>2</label>
    </ligand>
</feature>
<evidence type="ECO:0000256" key="14">
    <source>
        <dbReference type="PIRNR" id="PIRNR000167"/>
    </source>
</evidence>
<dbReference type="PANTHER" id="PTHR13932">
    <property type="entry name" value="COPROPORPHYRINIGEN III OXIDASE"/>
    <property type="match status" value="1"/>
</dbReference>
<evidence type="ECO:0000256" key="1">
    <source>
        <dbReference type="ARBA" id="ARBA00004496"/>
    </source>
</evidence>
<dbReference type="InterPro" id="IPR058240">
    <property type="entry name" value="rSAM_sf"/>
</dbReference>
<evidence type="ECO:0000256" key="3">
    <source>
        <dbReference type="ARBA" id="ARBA00005493"/>
    </source>
</evidence>
<dbReference type="InterPro" id="IPR006638">
    <property type="entry name" value="Elp3/MiaA/NifB-like_rSAM"/>
</dbReference>
<dbReference type="InterPro" id="IPR013785">
    <property type="entry name" value="Aldolase_TIM"/>
</dbReference>
<dbReference type="GO" id="GO:0006782">
    <property type="term" value="P:protoporphyrinogen IX biosynthetic process"/>
    <property type="evidence" value="ECO:0007669"/>
    <property type="project" value="UniProtKB-UniPathway"/>
</dbReference>
<dbReference type="PANTHER" id="PTHR13932:SF6">
    <property type="entry name" value="OXYGEN-INDEPENDENT COPROPORPHYRINOGEN III OXIDASE"/>
    <property type="match status" value="1"/>
</dbReference>
<dbReference type="SFLD" id="SFLDS00029">
    <property type="entry name" value="Radical_SAM"/>
    <property type="match status" value="1"/>
</dbReference>
<keyword evidence="7 14" id="KW-0949">S-adenosyl-L-methionine</keyword>
<dbReference type="SFLD" id="SFLDG01065">
    <property type="entry name" value="anaerobic_coproporphyrinogen-I"/>
    <property type="match status" value="1"/>
</dbReference>
<feature type="binding site" evidence="15">
    <location>
        <position position="170"/>
    </location>
    <ligand>
        <name>S-adenosyl-L-methionine</name>
        <dbReference type="ChEBI" id="CHEBI:59789"/>
        <label>2</label>
    </ligand>
</feature>
<evidence type="ECO:0000313" key="18">
    <source>
        <dbReference type="EMBL" id="SMG46803.1"/>
    </source>
</evidence>
<keyword evidence="11 14" id="KW-0411">Iron-sulfur</keyword>
<name>A0A1X7L025_9BACT</name>
<keyword evidence="12 14" id="KW-0627">Porphyrin biosynthesis</keyword>
<organism evidence="18 19">
    <name type="scientific">Marivirga sericea</name>
    <dbReference type="NCBI Taxonomy" id="1028"/>
    <lineage>
        <taxon>Bacteria</taxon>
        <taxon>Pseudomonadati</taxon>
        <taxon>Bacteroidota</taxon>
        <taxon>Cytophagia</taxon>
        <taxon>Cytophagales</taxon>
        <taxon>Marivirgaceae</taxon>
        <taxon>Marivirga</taxon>
    </lineage>
</organism>
<feature type="binding site" evidence="16">
    <location>
        <position position="66"/>
    </location>
    <ligand>
        <name>[4Fe-4S] cluster</name>
        <dbReference type="ChEBI" id="CHEBI:49883"/>
        <note>4Fe-4S-S-AdoMet</note>
    </ligand>
</feature>
<evidence type="ECO:0000256" key="12">
    <source>
        <dbReference type="ARBA" id="ARBA00023244"/>
    </source>
</evidence>
<proteinExistence type="inferred from homology"/>
<keyword evidence="8 14" id="KW-0479">Metal-binding</keyword>
<evidence type="ECO:0000256" key="11">
    <source>
        <dbReference type="ARBA" id="ARBA00023014"/>
    </source>
</evidence>
<evidence type="ECO:0000256" key="15">
    <source>
        <dbReference type="PIRSR" id="PIRSR000167-1"/>
    </source>
</evidence>
<dbReference type="SFLD" id="SFLDG01082">
    <property type="entry name" value="B12-binding_domain_containing"/>
    <property type="match status" value="1"/>
</dbReference>
<dbReference type="Pfam" id="PF04055">
    <property type="entry name" value="Radical_SAM"/>
    <property type="match status" value="1"/>
</dbReference>
<dbReference type="Gene3D" id="3.20.20.70">
    <property type="entry name" value="Aldolase class I"/>
    <property type="match status" value="1"/>
</dbReference>